<gene>
    <name evidence="9" type="ORF">Melaina855_0660</name>
</gene>
<name>A0A650EJ14_9BACT</name>
<evidence type="ECO:0000313" key="9">
    <source>
        <dbReference type="EMBL" id="QGT49679.1"/>
    </source>
</evidence>
<dbReference type="InterPro" id="IPR051258">
    <property type="entry name" value="Diverse_Substrate_Transporter"/>
</dbReference>
<feature type="transmembrane region" description="Helical" evidence="7">
    <location>
        <begin position="249"/>
        <end position="269"/>
    </location>
</feature>
<organism evidence="9">
    <name type="scientific">uncultured Candidatus Melainabacteria bacterium</name>
    <dbReference type="NCBI Taxonomy" id="2682970"/>
    <lineage>
        <taxon>Bacteria</taxon>
        <taxon>Bacillati</taxon>
        <taxon>Candidatus Melainabacteria</taxon>
        <taxon>environmental samples</taxon>
    </lineage>
</organism>
<feature type="transmembrane region" description="Helical" evidence="7">
    <location>
        <begin position="161"/>
        <end position="180"/>
    </location>
</feature>
<evidence type="ECO:0000256" key="3">
    <source>
        <dbReference type="ARBA" id="ARBA00022475"/>
    </source>
</evidence>
<feature type="transmembrane region" description="Helical" evidence="7">
    <location>
        <begin position="220"/>
        <end position="237"/>
    </location>
</feature>
<evidence type="ECO:0000256" key="5">
    <source>
        <dbReference type="ARBA" id="ARBA00022989"/>
    </source>
</evidence>
<proteinExistence type="inferred from homology"/>
<sequence length="318" mass="34960">MDKKVLSNIALFITALIWGLSFVAQKAGMDYVGPFSFNFARSILGGVSLIPFIFVAKLLKEDNRSLKIKHFQHITLIKAGLSCGAALFTAMSIQQYSMLQASAGKAGFISALYIIFVPIILKFFGTKLSLNTKISVGIALIGLYLLCFSTTNGIRIDFYDILLLIAAFFYGVHIIVVNYFSRKVDAAKISCLQFFIVGILSIPLMLLFETPNLQSFIDCKIPILYAGILTCGVAYTLQIFGQKYSTPTIASLILCLESVFAVIGGSIILHESMNIKEICGCLFMISAVIISQINLKNIKKVPLELSQQEVKKTADSDR</sequence>
<keyword evidence="4 7" id="KW-0812">Transmembrane</keyword>
<feature type="domain" description="EamA" evidence="8">
    <location>
        <begin position="159"/>
        <end position="290"/>
    </location>
</feature>
<accession>A0A650EJ14</accession>
<dbReference type="PANTHER" id="PTHR42920:SF5">
    <property type="entry name" value="EAMA DOMAIN-CONTAINING PROTEIN"/>
    <property type="match status" value="1"/>
</dbReference>
<dbReference type="EMBL" id="MN577570">
    <property type="protein sequence ID" value="QGT49679.1"/>
    <property type="molecule type" value="Genomic_DNA"/>
</dbReference>
<evidence type="ECO:0000256" key="6">
    <source>
        <dbReference type="ARBA" id="ARBA00023136"/>
    </source>
</evidence>
<evidence type="ECO:0000256" key="2">
    <source>
        <dbReference type="ARBA" id="ARBA00007362"/>
    </source>
</evidence>
<comment type="similarity">
    <text evidence="2">Belongs to the EamA transporter family.</text>
</comment>
<dbReference type="InterPro" id="IPR000620">
    <property type="entry name" value="EamA_dom"/>
</dbReference>
<dbReference type="SUPFAM" id="SSF103481">
    <property type="entry name" value="Multidrug resistance efflux transporter EmrE"/>
    <property type="match status" value="2"/>
</dbReference>
<keyword evidence="5 7" id="KW-1133">Transmembrane helix</keyword>
<dbReference type="InterPro" id="IPR037185">
    <property type="entry name" value="EmrE-like"/>
</dbReference>
<dbReference type="AlphaFoldDB" id="A0A650EJ14"/>
<protein>
    <submittedName>
        <fullName evidence="9">Permease</fullName>
    </submittedName>
</protein>
<feature type="transmembrane region" description="Helical" evidence="7">
    <location>
        <begin position="71"/>
        <end position="94"/>
    </location>
</feature>
<keyword evidence="6 7" id="KW-0472">Membrane</keyword>
<dbReference type="Pfam" id="PF00892">
    <property type="entry name" value="EamA"/>
    <property type="match status" value="2"/>
</dbReference>
<reference evidence="9" key="1">
    <citation type="journal article" date="2020" name="J. ISSAAS">
        <title>Lactobacilli and other gastrointestinal microbiota of Peromyscus leucopus, reservoir host for agents of Lyme disease and other zoonoses in North America.</title>
        <authorList>
            <person name="Milovic A."/>
            <person name="Bassam K."/>
            <person name="Shao H."/>
            <person name="Chatzistamou I."/>
            <person name="Tufts D.M."/>
            <person name="Diuk-Wasser M."/>
            <person name="Barbour A.G."/>
        </authorList>
    </citation>
    <scope>NUCLEOTIDE SEQUENCE</scope>
    <source>
        <strain evidence="9">LL20</strain>
    </source>
</reference>
<dbReference type="GO" id="GO:0005886">
    <property type="term" value="C:plasma membrane"/>
    <property type="evidence" value="ECO:0007669"/>
    <property type="project" value="UniProtKB-SubCell"/>
</dbReference>
<keyword evidence="3" id="KW-1003">Cell membrane</keyword>
<evidence type="ECO:0000256" key="1">
    <source>
        <dbReference type="ARBA" id="ARBA00004651"/>
    </source>
</evidence>
<feature type="domain" description="EamA" evidence="8">
    <location>
        <begin position="8"/>
        <end position="146"/>
    </location>
</feature>
<evidence type="ECO:0000259" key="8">
    <source>
        <dbReference type="Pfam" id="PF00892"/>
    </source>
</evidence>
<comment type="subcellular location">
    <subcellularLocation>
        <location evidence="1">Cell membrane</location>
        <topology evidence="1">Multi-pass membrane protein</topology>
    </subcellularLocation>
</comment>
<feature type="transmembrane region" description="Helical" evidence="7">
    <location>
        <begin position="40"/>
        <end position="59"/>
    </location>
</feature>
<evidence type="ECO:0000256" key="4">
    <source>
        <dbReference type="ARBA" id="ARBA00022692"/>
    </source>
</evidence>
<feature type="transmembrane region" description="Helical" evidence="7">
    <location>
        <begin position="106"/>
        <end position="124"/>
    </location>
</feature>
<dbReference type="PANTHER" id="PTHR42920">
    <property type="entry name" value="OS03G0707200 PROTEIN-RELATED"/>
    <property type="match status" value="1"/>
</dbReference>
<feature type="transmembrane region" description="Helical" evidence="7">
    <location>
        <begin position="192"/>
        <end position="208"/>
    </location>
</feature>
<evidence type="ECO:0000256" key="7">
    <source>
        <dbReference type="SAM" id="Phobius"/>
    </source>
</evidence>
<feature type="transmembrane region" description="Helical" evidence="7">
    <location>
        <begin position="136"/>
        <end position="155"/>
    </location>
</feature>